<dbReference type="FunFam" id="1.20.120.1080:FF:000002">
    <property type="entry name" value="Putative ATP-dependent RNA helicase DHX36"/>
    <property type="match status" value="1"/>
</dbReference>
<evidence type="ECO:0000313" key="8">
    <source>
        <dbReference type="Proteomes" id="UP000824469"/>
    </source>
</evidence>
<evidence type="ECO:0000256" key="1">
    <source>
        <dbReference type="ARBA" id="ARBA00022741"/>
    </source>
</evidence>
<dbReference type="InterPro" id="IPR011709">
    <property type="entry name" value="DEAD-box_helicase_OB_fold"/>
</dbReference>
<evidence type="ECO:0000259" key="6">
    <source>
        <dbReference type="PROSITE" id="PS51194"/>
    </source>
</evidence>
<evidence type="ECO:0000256" key="4">
    <source>
        <dbReference type="ARBA" id="ARBA00022840"/>
    </source>
</evidence>
<dbReference type="InterPro" id="IPR048333">
    <property type="entry name" value="HA2_WH"/>
</dbReference>
<dbReference type="EMBL" id="JAHRHJ020000001">
    <property type="protein sequence ID" value="KAH9329485.1"/>
    <property type="molecule type" value="Genomic_DNA"/>
</dbReference>
<keyword evidence="1" id="KW-0547">Nucleotide-binding</keyword>
<keyword evidence="8" id="KW-1185">Reference proteome</keyword>
<evidence type="ECO:0000256" key="3">
    <source>
        <dbReference type="ARBA" id="ARBA00022806"/>
    </source>
</evidence>
<dbReference type="CDD" id="cd18791">
    <property type="entry name" value="SF2_C_RHA"/>
    <property type="match status" value="1"/>
</dbReference>
<comment type="similarity">
    <text evidence="5">Belongs to the DExH box helicase family.</text>
</comment>
<evidence type="ECO:0000256" key="2">
    <source>
        <dbReference type="ARBA" id="ARBA00022801"/>
    </source>
</evidence>
<dbReference type="InterPro" id="IPR007502">
    <property type="entry name" value="Helicase-assoc_dom"/>
</dbReference>
<dbReference type="Gene3D" id="1.20.120.1080">
    <property type="match status" value="1"/>
</dbReference>
<dbReference type="OMA" id="FRIFTHE"/>
<dbReference type="GO" id="GO:0016787">
    <property type="term" value="F:hydrolase activity"/>
    <property type="evidence" value="ECO:0007669"/>
    <property type="project" value="UniProtKB-KW"/>
</dbReference>
<accession>A0AA38GY49</accession>
<evidence type="ECO:0000256" key="5">
    <source>
        <dbReference type="ARBA" id="ARBA00060772"/>
    </source>
</evidence>
<name>A0AA38GY49_TAXCH</name>
<dbReference type="PANTHER" id="PTHR18934">
    <property type="entry name" value="ATP-DEPENDENT RNA HELICASE"/>
    <property type="match status" value="1"/>
</dbReference>
<proteinExistence type="inferred from homology"/>
<dbReference type="InterPro" id="IPR059023">
    <property type="entry name" value="RNA_hel_CTD"/>
</dbReference>
<dbReference type="Gene3D" id="3.40.50.300">
    <property type="entry name" value="P-loop containing nucleotide triphosphate hydrolases"/>
    <property type="match status" value="1"/>
</dbReference>
<sequence>MGIFRKIVIATNIAETSITIDDVVFVVDCGKAKETSYDALNKLACLAPTWISKASAHQRRGRAGRVRPGWCYHLYPKIIYDAMTQYQLPEILRTPLEGLCLQIKSLQFGSISAFLSKALQPPEILAVQNAINLLETIGALDEREELTALGRHLSTLPVDPKVGKMLLMGVVFQCLEPALTIAAALSYRDPFVLPIDKKEEADKAKRAFAEYSYSDHICLLRAFEAWKLAKRNGQERKFCWQNFLSQQTLQMMEDLRNQFCDLLSDIGFIDKSFDPKAYNWYGADTEMVSAVLCAGLFPNVVQCKRRGKGQSFFTKQDGRVYLHPSSVNSFVSSFPLPYLVYSEKVKTTDIFIRDSTNISDYALLMFGGSLAPSQSGQEIEMLGGYLHFSASKRIMQLVQNLRAELDRILQRKIDNPGLDISVVGKGVVAAVVELLHSDNGQQSADNYRMQAN</sequence>
<dbReference type="InterPro" id="IPR027417">
    <property type="entry name" value="P-loop_NTPase"/>
</dbReference>
<protein>
    <recommendedName>
        <fullName evidence="6">Helicase C-terminal domain-containing protein</fullName>
    </recommendedName>
</protein>
<comment type="caution">
    <text evidence="7">The sequence shown here is derived from an EMBL/GenBank/DDBJ whole genome shotgun (WGS) entry which is preliminary data.</text>
</comment>
<keyword evidence="3" id="KW-0347">Helicase</keyword>
<organism evidence="7 8">
    <name type="scientific">Taxus chinensis</name>
    <name type="common">Chinese yew</name>
    <name type="synonym">Taxus wallichiana var. chinensis</name>
    <dbReference type="NCBI Taxonomy" id="29808"/>
    <lineage>
        <taxon>Eukaryota</taxon>
        <taxon>Viridiplantae</taxon>
        <taxon>Streptophyta</taxon>
        <taxon>Embryophyta</taxon>
        <taxon>Tracheophyta</taxon>
        <taxon>Spermatophyta</taxon>
        <taxon>Pinopsida</taxon>
        <taxon>Pinidae</taxon>
        <taxon>Conifers II</taxon>
        <taxon>Cupressales</taxon>
        <taxon>Taxaceae</taxon>
        <taxon>Taxus</taxon>
    </lineage>
</organism>
<dbReference type="Pfam" id="PF26026">
    <property type="entry name" value="RNA_hel_CTD"/>
    <property type="match status" value="1"/>
</dbReference>
<gene>
    <name evidence="7" type="ORF">KI387_001593</name>
</gene>
<dbReference type="Pfam" id="PF04408">
    <property type="entry name" value="WHD_HA2"/>
    <property type="match status" value="1"/>
</dbReference>
<feature type="domain" description="Helicase C-terminal" evidence="6">
    <location>
        <begin position="1"/>
        <end position="107"/>
    </location>
</feature>
<reference evidence="7 8" key="1">
    <citation type="journal article" date="2021" name="Nat. Plants">
        <title>The Taxus genome provides insights into paclitaxel biosynthesis.</title>
        <authorList>
            <person name="Xiong X."/>
            <person name="Gou J."/>
            <person name="Liao Q."/>
            <person name="Li Y."/>
            <person name="Zhou Q."/>
            <person name="Bi G."/>
            <person name="Li C."/>
            <person name="Du R."/>
            <person name="Wang X."/>
            <person name="Sun T."/>
            <person name="Guo L."/>
            <person name="Liang H."/>
            <person name="Lu P."/>
            <person name="Wu Y."/>
            <person name="Zhang Z."/>
            <person name="Ro D.K."/>
            <person name="Shang Y."/>
            <person name="Huang S."/>
            <person name="Yan J."/>
        </authorList>
    </citation>
    <scope>NUCLEOTIDE SEQUENCE [LARGE SCALE GENOMIC DNA]</scope>
    <source>
        <strain evidence="7">Ta-2019</strain>
    </source>
</reference>
<dbReference type="Pfam" id="PF00271">
    <property type="entry name" value="Helicase_C"/>
    <property type="match status" value="1"/>
</dbReference>
<dbReference type="InterPro" id="IPR001650">
    <property type="entry name" value="Helicase_C-like"/>
</dbReference>
<dbReference type="Pfam" id="PF21010">
    <property type="entry name" value="HA2_C"/>
    <property type="match status" value="1"/>
</dbReference>
<keyword evidence="4" id="KW-0067">ATP-binding</keyword>
<dbReference type="GO" id="GO:0003723">
    <property type="term" value="F:RNA binding"/>
    <property type="evidence" value="ECO:0007669"/>
    <property type="project" value="TreeGrafter"/>
</dbReference>
<dbReference type="GO" id="GO:0005524">
    <property type="term" value="F:ATP binding"/>
    <property type="evidence" value="ECO:0007669"/>
    <property type="project" value="UniProtKB-KW"/>
</dbReference>
<dbReference type="PANTHER" id="PTHR18934:SF237">
    <property type="entry name" value="ATP-DEPENDENT DNA_RNA HELICASE DHX36"/>
    <property type="match status" value="1"/>
</dbReference>
<dbReference type="Proteomes" id="UP000824469">
    <property type="component" value="Unassembled WGS sequence"/>
</dbReference>
<evidence type="ECO:0000313" key="7">
    <source>
        <dbReference type="EMBL" id="KAH9329485.1"/>
    </source>
</evidence>
<dbReference type="GO" id="GO:0004386">
    <property type="term" value="F:helicase activity"/>
    <property type="evidence" value="ECO:0007669"/>
    <property type="project" value="UniProtKB-KW"/>
</dbReference>
<dbReference type="AlphaFoldDB" id="A0AA38GY49"/>
<dbReference type="SUPFAM" id="SSF52540">
    <property type="entry name" value="P-loop containing nucleoside triphosphate hydrolases"/>
    <property type="match status" value="1"/>
</dbReference>
<dbReference type="PROSITE" id="PS51194">
    <property type="entry name" value="HELICASE_CTER"/>
    <property type="match status" value="1"/>
</dbReference>
<dbReference type="Pfam" id="PF07717">
    <property type="entry name" value="OB_NTP_bind"/>
    <property type="match status" value="1"/>
</dbReference>
<dbReference type="SMART" id="SM00847">
    <property type="entry name" value="HA2"/>
    <property type="match status" value="1"/>
</dbReference>
<dbReference type="GO" id="GO:0005634">
    <property type="term" value="C:nucleus"/>
    <property type="evidence" value="ECO:0007669"/>
    <property type="project" value="TreeGrafter"/>
</dbReference>
<keyword evidence="2" id="KW-0378">Hydrolase</keyword>